<dbReference type="AlphaFoldDB" id="A0A4U7AYX6"/>
<evidence type="ECO:0000313" key="3">
    <source>
        <dbReference type="Proteomes" id="UP000308133"/>
    </source>
</evidence>
<sequence length="115" mass="13086">MCQQIAAYYEDCPHTTGSLKRCERAVREGRDCNDEERHVAMPGTLLWPGSLRCFKGKCDVCSKDEAGAARAREKQERKEVEERKRKRDKDEEDEKSRKKSRGSSSKSGDKASSSK</sequence>
<dbReference type="Proteomes" id="UP000308133">
    <property type="component" value="Unassembled WGS sequence"/>
</dbReference>
<feature type="region of interest" description="Disordered" evidence="1">
    <location>
        <begin position="67"/>
        <end position="115"/>
    </location>
</feature>
<feature type="compositionally biased region" description="Basic and acidic residues" evidence="1">
    <location>
        <begin position="67"/>
        <end position="83"/>
    </location>
</feature>
<accession>A0A4U7AYX6</accession>
<protein>
    <submittedName>
        <fullName evidence="2">Uncharacterized protein</fullName>
    </submittedName>
</protein>
<feature type="compositionally biased region" description="Low complexity" evidence="1">
    <location>
        <begin position="102"/>
        <end position="115"/>
    </location>
</feature>
<dbReference type="EMBL" id="PTQR01000050">
    <property type="protein sequence ID" value="TKX23938.1"/>
    <property type="molecule type" value="Genomic_DNA"/>
</dbReference>
<gene>
    <name evidence="2" type="ORF">C1H76_3876</name>
</gene>
<proteinExistence type="predicted"/>
<reference evidence="2 3" key="1">
    <citation type="submission" date="2018-02" db="EMBL/GenBank/DDBJ databases">
        <title>Draft genome sequences of Elsinoe sp., causing black scab on jojoba.</title>
        <authorList>
            <person name="Stodart B."/>
            <person name="Jeffress S."/>
            <person name="Ash G."/>
            <person name="Arun Chinnappa K."/>
        </authorList>
    </citation>
    <scope>NUCLEOTIDE SEQUENCE [LARGE SCALE GENOMIC DNA]</scope>
    <source>
        <strain evidence="2 3">Hillstone_2</strain>
    </source>
</reference>
<evidence type="ECO:0000313" key="2">
    <source>
        <dbReference type="EMBL" id="TKX23938.1"/>
    </source>
</evidence>
<evidence type="ECO:0000256" key="1">
    <source>
        <dbReference type="SAM" id="MobiDB-lite"/>
    </source>
</evidence>
<organism evidence="2 3">
    <name type="scientific">Elsinoe australis</name>
    <dbReference type="NCBI Taxonomy" id="40998"/>
    <lineage>
        <taxon>Eukaryota</taxon>
        <taxon>Fungi</taxon>
        <taxon>Dikarya</taxon>
        <taxon>Ascomycota</taxon>
        <taxon>Pezizomycotina</taxon>
        <taxon>Dothideomycetes</taxon>
        <taxon>Dothideomycetidae</taxon>
        <taxon>Myriangiales</taxon>
        <taxon>Elsinoaceae</taxon>
        <taxon>Elsinoe</taxon>
    </lineage>
</organism>
<name>A0A4U7AYX6_9PEZI</name>
<comment type="caution">
    <text evidence="2">The sequence shown here is derived from an EMBL/GenBank/DDBJ whole genome shotgun (WGS) entry which is preliminary data.</text>
</comment>